<reference evidence="3" key="1">
    <citation type="journal article" date="2002" name="Biosci. Biotechnol. Biochem.">
        <title>Isolation and characterization of dibenzofuran-degrading actinomycetes: analysis of multiple extradiol dioxygenase genes in dibenzofuran-degrading Rhodococcus species.</title>
        <authorList>
            <person name="Iida T."/>
            <person name="Mukouzaka Y."/>
            <person name="Nakamura K."/>
            <person name="Yamaguchi I."/>
            <person name="Kudo T."/>
        </authorList>
    </citation>
    <scope>NUCLEOTIDE SEQUENCE</scope>
    <source>
        <strain evidence="3">YK2</strain>
    </source>
</reference>
<dbReference type="Pfam" id="PF00903">
    <property type="entry name" value="Glyoxalase"/>
    <property type="match status" value="1"/>
</dbReference>
<dbReference type="EMBL" id="AB070455">
    <property type="protein sequence ID" value="BAC00800.1"/>
    <property type="molecule type" value="Genomic_DNA"/>
</dbReference>
<dbReference type="InterPro" id="IPR037523">
    <property type="entry name" value="VOC_core"/>
</dbReference>
<feature type="domain" description="VOC" evidence="2">
    <location>
        <begin position="143"/>
        <end position="268"/>
    </location>
</feature>
<keyword evidence="3" id="KW-0223">Dioxygenase</keyword>
<evidence type="ECO:0000259" key="2">
    <source>
        <dbReference type="PROSITE" id="PS51819"/>
    </source>
</evidence>
<dbReference type="EMBL" id="AB070454">
    <property type="protein sequence ID" value="BAC00792.1"/>
    <property type="molecule type" value="Genomic_DNA"/>
</dbReference>
<dbReference type="Pfam" id="PF22632">
    <property type="entry name" value="BphC_D1"/>
    <property type="match status" value="1"/>
</dbReference>
<evidence type="ECO:0000313" key="3">
    <source>
        <dbReference type="EMBL" id="BAC00792.1"/>
    </source>
</evidence>
<dbReference type="PROSITE" id="PS51819">
    <property type="entry name" value="VOC"/>
    <property type="match status" value="2"/>
</dbReference>
<dbReference type="GO" id="GO:0051213">
    <property type="term" value="F:dioxygenase activity"/>
    <property type="evidence" value="ECO:0007669"/>
    <property type="project" value="UniProtKB-KW"/>
</dbReference>
<organism evidence="3">
    <name type="scientific">Rhodococcus sp. YK2</name>
    <dbReference type="NCBI Taxonomy" id="169536"/>
    <lineage>
        <taxon>Bacteria</taxon>
        <taxon>Bacillati</taxon>
        <taxon>Actinomycetota</taxon>
        <taxon>Actinomycetes</taxon>
        <taxon>Mycobacteriales</taxon>
        <taxon>Nocardiaceae</taxon>
        <taxon>Rhodococcus</taxon>
    </lineage>
</organism>
<dbReference type="InterPro" id="IPR029068">
    <property type="entry name" value="Glyas_Bleomycin-R_OHBP_Dase"/>
</dbReference>
<proteinExistence type="predicted"/>
<sequence>MSITALGYLGVSSPRYQDWREFGGAVLGAQVTDDGPDGAVRLRIDDVDWRVQIHPGEQDRLEYIGWLAHSEKDLPALVDTLAGVGIEASWGSRELAESRGVFTLITFTDPWGFSHEVAWGQTRSASGFIPGRPMSGFVTGAQGLGHVVLILPDVDAGHTFFTETLGFEFSDAIIDPTIGDPEHGFYGRFYHVNTRHHTLALVNGPPHLAGLHHLMLQVRSIDDMGTAHGLLDRHNVPETLGIGRHTNDEMVSFYCTTPSLFNIEYGYDGIELDTDHTPKLFGRGSIWGHKLNPESRHRAPGLMHPLPTPTT</sequence>
<evidence type="ECO:0000256" key="1">
    <source>
        <dbReference type="SAM" id="MobiDB-lite"/>
    </source>
</evidence>
<dbReference type="AlphaFoldDB" id="Q8KI40"/>
<name>Q8KI40_9NOCA</name>
<dbReference type="CDD" id="cd07252">
    <property type="entry name" value="BphC1-RGP6_N_like"/>
    <property type="match status" value="1"/>
</dbReference>
<accession>Q8KI40</accession>
<evidence type="ECO:0000313" key="4">
    <source>
        <dbReference type="EMBL" id="BAC00800.1"/>
    </source>
</evidence>
<protein>
    <submittedName>
        <fullName evidence="3">Extradiol dioxygenase</fullName>
    </submittedName>
</protein>
<gene>
    <name evidence="3" type="primary">edi1</name>
    <name evidence="4" type="synonym">edi3</name>
</gene>
<dbReference type="InterPro" id="IPR004360">
    <property type="entry name" value="Glyas_Fos-R_dOase_dom"/>
</dbReference>
<keyword evidence="3" id="KW-0560">Oxidoreductase</keyword>
<dbReference type="CDD" id="cd07237">
    <property type="entry name" value="BphC1-RGP6_C_like"/>
    <property type="match status" value="1"/>
</dbReference>
<dbReference type="SUPFAM" id="SSF54593">
    <property type="entry name" value="Glyoxalase/Bleomycin resistance protein/Dihydroxybiphenyl dioxygenase"/>
    <property type="match status" value="1"/>
</dbReference>
<feature type="region of interest" description="Disordered" evidence="1">
    <location>
        <begin position="292"/>
        <end position="311"/>
    </location>
</feature>
<feature type="domain" description="VOC" evidence="2">
    <location>
        <begin position="5"/>
        <end position="120"/>
    </location>
</feature>
<dbReference type="Gene3D" id="3.10.180.10">
    <property type="entry name" value="2,3-Dihydroxybiphenyl 1,2-Dioxygenase, domain 1"/>
    <property type="match status" value="2"/>
</dbReference>